<dbReference type="Gene3D" id="3.40.50.1820">
    <property type="entry name" value="alpha/beta hydrolase"/>
    <property type="match status" value="1"/>
</dbReference>
<dbReference type="Pfam" id="PF00756">
    <property type="entry name" value="Esterase"/>
    <property type="match status" value="1"/>
</dbReference>
<dbReference type="AlphaFoldDB" id="A0A6N8HFQ8"/>
<feature type="chain" id="PRO_5027060024" evidence="1">
    <location>
        <begin position="24"/>
        <end position="303"/>
    </location>
</feature>
<dbReference type="InterPro" id="IPR000801">
    <property type="entry name" value="Esterase-like"/>
</dbReference>
<dbReference type="Proteomes" id="UP000433945">
    <property type="component" value="Unassembled WGS sequence"/>
</dbReference>
<dbReference type="SUPFAM" id="SSF53474">
    <property type="entry name" value="alpha/beta-Hydrolases"/>
    <property type="match status" value="1"/>
</dbReference>
<sequence>MSMKRAFLTALLCFAVFAPAAQAQIVQTIDHFPSQYVAARRVDIWLPKEYEADKNQRFPVLYMQDGQNVLNDDIARDYISWNAGNTAMDLAAQKKIKPVIIVAVWSTENRYLEYLPEKVLENLTNDELKEALEVAKATGASKQEFMGNDYLKFLVGELKVYVDKTYRTLTDAQNTAICGSSMGGLISMYATFEYPEVFGNAACLSTHWPVLFDENNTNPFDAVSKYMESHMPSSKNHRFYFDQGTKGLDAISLPYQKQVDALLVNSGYKGNVNYVTKVFEGAEDTEKAWRQRFDEVLLFLFEK</sequence>
<keyword evidence="3" id="KW-1185">Reference proteome</keyword>
<gene>
    <name evidence="2" type="ORF">GN157_12445</name>
</gene>
<proteinExistence type="predicted"/>
<evidence type="ECO:0000313" key="3">
    <source>
        <dbReference type="Proteomes" id="UP000433945"/>
    </source>
</evidence>
<dbReference type="EMBL" id="WOWP01000049">
    <property type="protein sequence ID" value="MUV04520.1"/>
    <property type="molecule type" value="Genomic_DNA"/>
</dbReference>
<reference evidence="2 3" key="1">
    <citation type="submission" date="2019-12" db="EMBL/GenBank/DDBJ databases">
        <authorList>
            <person name="Sun J.-Q."/>
        </authorList>
    </citation>
    <scope>NUCLEOTIDE SEQUENCE [LARGE SCALE GENOMIC DNA]</scope>
    <source>
        <strain evidence="2 3">JCM 17928</strain>
    </source>
</reference>
<dbReference type="OrthoDB" id="9784036at2"/>
<protein>
    <submittedName>
        <fullName evidence="2">Esterase</fullName>
    </submittedName>
</protein>
<comment type="caution">
    <text evidence="2">The sequence shown here is derived from an EMBL/GenBank/DDBJ whole genome shotgun (WGS) entry which is preliminary data.</text>
</comment>
<dbReference type="PANTHER" id="PTHR48098">
    <property type="entry name" value="ENTEROCHELIN ESTERASE-RELATED"/>
    <property type="match status" value="1"/>
</dbReference>
<dbReference type="InterPro" id="IPR050583">
    <property type="entry name" value="Mycobacterial_A85_antigen"/>
</dbReference>
<evidence type="ECO:0000256" key="1">
    <source>
        <dbReference type="SAM" id="SignalP"/>
    </source>
</evidence>
<dbReference type="PANTHER" id="PTHR48098:SF6">
    <property type="entry name" value="FERRI-BACILLIBACTIN ESTERASE BESA"/>
    <property type="match status" value="1"/>
</dbReference>
<organism evidence="2 3">
    <name type="scientific">Flavobacterium rakeshii</name>
    <dbReference type="NCBI Taxonomy" id="1038845"/>
    <lineage>
        <taxon>Bacteria</taxon>
        <taxon>Pseudomonadati</taxon>
        <taxon>Bacteroidota</taxon>
        <taxon>Flavobacteriia</taxon>
        <taxon>Flavobacteriales</taxon>
        <taxon>Flavobacteriaceae</taxon>
        <taxon>Flavobacterium</taxon>
    </lineage>
</organism>
<dbReference type="InterPro" id="IPR029058">
    <property type="entry name" value="AB_hydrolase_fold"/>
</dbReference>
<evidence type="ECO:0000313" key="2">
    <source>
        <dbReference type="EMBL" id="MUV04520.1"/>
    </source>
</evidence>
<name>A0A6N8HFQ8_9FLAO</name>
<feature type="signal peptide" evidence="1">
    <location>
        <begin position="1"/>
        <end position="23"/>
    </location>
</feature>
<accession>A0A6N8HFQ8</accession>
<keyword evidence="1" id="KW-0732">Signal</keyword>